<dbReference type="Proteomes" id="UP000784294">
    <property type="component" value="Unassembled WGS sequence"/>
</dbReference>
<protein>
    <submittedName>
        <fullName evidence="2">Uncharacterized protein</fullName>
    </submittedName>
</protein>
<comment type="caution">
    <text evidence="2">The sequence shown here is derived from an EMBL/GenBank/DDBJ whole genome shotgun (WGS) entry which is preliminary data.</text>
</comment>
<dbReference type="AlphaFoldDB" id="A0A3S4ZZU8"/>
<organism evidence="2 3">
    <name type="scientific">Protopolystoma xenopodis</name>
    <dbReference type="NCBI Taxonomy" id="117903"/>
    <lineage>
        <taxon>Eukaryota</taxon>
        <taxon>Metazoa</taxon>
        <taxon>Spiralia</taxon>
        <taxon>Lophotrochozoa</taxon>
        <taxon>Platyhelminthes</taxon>
        <taxon>Monogenea</taxon>
        <taxon>Polyopisthocotylea</taxon>
        <taxon>Polystomatidea</taxon>
        <taxon>Polystomatidae</taxon>
        <taxon>Protopolystoma</taxon>
    </lineage>
</organism>
<gene>
    <name evidence="2" type="ORF">PXEA_LOCUS9514</name>
</gene>
<feature type="region of interest" description="Disordered" evidence="1">
    <location>
        <begin position="1"/>
        <end position="20"/>
    </location>
</feature>
<reference evidence="2" key="1">
    <citation type="submission" date="2018-11" db="EMBL/GenBank/DDBJ databases">
        <authorList>
            <consortium name="Pathogen Informatics"/>
        </authorList>
    </citation>
    <scope>NUCLEOTIDE SEQUENCE</scope>
</reference>
<accession>A0A3S4ZZU8</accession>
<evidence type="ECO:0000256" key="1">
    <source>
        <dbReference type="SAM" id="MobiDB-lite"/>
    </source>
</evidence>
<evidence type="ECO:0000313" key="2">
    <source>
        <dbReference type="EMBL" id="VEL16074.1"/>
    </source>
</evidence>
<dbReference type="EMBL" id="CAAALY010027046">
    <property type="protein sequence ID" value="VEL16074.1"/>
    <property type="molecule type" value="Genomic_DNA"/>
</dbReference>
<keyword evidence="3" id="KW-1185">Reference proteome</keyword>
<name>A0A3S4ZZU8_9PLAT</name>
<proteinExistence type="predicted"/>
<sequence length="99" mass="11559">MKQDETRGMPSLSDGDAMKVSPRTRSAGLAYFRLDHLIEEFNFCSTDELDGNRRFRLIQLRNAKLPDFKSLRIPPFSRDIPSDLFKARLELCHIQQYLI</sequence>
<dbReference type="OrthoDB" id="2162143at2759"/>
<evidence type="ECO:0000313" key="3">
    <source>
        <dbReference type="Proteomes" id="UP000784294"/>
    </source>
</evidence>